<evidence type="ECO:0000256" key="2">
    <source>
        <dbReference type="SAM" id="SignalP"/>
    </source>
</evidence>
<feature type="chain" id="PRO_5004662875" description="TPR repeat protein" evidence="2">
    <location>
        <begin position="21"/>
        <end position="521"/>
    </location>
</feature>
<proteinExistence type="predicted"/>
<accession>U5N8H5</accession>
<organism evidence="3 4">
    <name type="scientific">Candidatus Symbiobacter mobilis CR</name>
    <dbReference type="NCBI Taxonomy" id="946483"/>
    <lineage>
        <taxon>Bacteria</taxon>
        <taxon>Pseudomonadati</taxon>
        <taxon>Pseudomonadota</taxon>
        <taxon>Betaproteobacteria</taxon>
        <taxon>Burkholderiales</taxon>
        <taxon>Comamonadaceae</taxon>
    </lineage>
</organism>
<dbReference type="eggNOG" id="COG4700">
    <property type="taxonomic scope" value="Bacteria"/>
</dbReference>
<dbReference type="AlphaFoldDB" id="U5N8H5"/>
<dbReference type="OrthoDB" id="9151296at2"/>
<feature type="compositionally biased region" description="Polar residues" evidence="1">
    <location>
        <begin position="69"/>
        <end position="81"/>
    </location>
</feature>
<dbReference type="HOGENOM" id="CLU_522444_0_0_4"/>
<protein>
    <recommendedName>
        <fullName evidence="5">TPR repeat protein</fullName>
    </recommendedName>
</protein>
<dbReference type="InterPro" id="IPR011990">
    <property type="entry name" value="TPR-like_helical_dom_sf"/>
</dbReference>
<keyword evidence="2" id="KW-0732">Signal</keyword>
<sequence length="521" mass="57391">MRWLYGLWIGGVCCCAPLWAAGPQVRLPSFPAAWAVQAAQATNVPDQTNPHQEGPSQKVDPTHKAHANQGGNATNPQNAAETTVPVQVSAATAATVAAFLPSFTYVPTPTPYRPKVDRPVTRTASQKKVMDLFTAGQYREVAKLGSTLHATEPMDDELQLAVANSLAWTGKMREAVPLYQPLLRGPYAIDATLGLANLQRWSGRDDLARPMYRSVLSKDPDNETAKEGLELANTALRPRTTYGLGTSSDSGDIQAQSAFVRHQWRDDSGSRIFEVEVDQYHNWLPMPWPNEHVESLTFRYRDPTLPFKPGVEVSTPIGDQAKLFLVGRMQFFNDALHVATGTMYWGKMAGSPHALQKELTASFVTADANFSFTMGSVFGRIQYYEISDGNELATSSWSYSPSFLPGWPVWGGKVKPIFGLETRHAAFNTPNYWSPSQGSGTAFAGLTGEWLIQDWLLYGSGQVGTRMYGDAGNSWSFSLGGRYPLTKDTTIQAGLWSMASWRDGATYRAQSATVQWETLWR</sequence>
<feature type="signal peptide" evidence="2">
    <location>
        <begin position="1"/>
        <end position="20"/>
    </location>
</feature>
<evidence type="ECO:0000313" key="4">
    <source>
        <dbReference type="Proteomes" id="UP000017184"/>
    </source>
</evidence>
<dbReference type="STRING" id="946483.Cenrod_0356"/>
<dbReference type="Gene3D" id="1.25.40.10">
    <property type="entry name" value="Tetratricopeptide repeat domain"/>
    <property type="match status" value="1"/>
</dbReference>
<dbReference type="KEGG" id="cbx:Cenrod_0356"/>
<keyword evidence="4" id="KW-1185">Reference proteome</keyword>
<feature type="compositionally biased region" description="Polar residues" evidence="1">
    <location>
        <begin position="43"/>
        <end position="55"/>
    </location>
</feature>
<dbReference type="EMBL" id="CP004885">
    <property type="protein sequence ID" value="AGX86479.1"/>
    <property type="molecule type" value="Genomic_DNA"/>
</dbReference>
<dbReference type="RefSeq" id="WP_022771300.1">
    <property type="nucleotide sequence ID" value="NC_022576.1"/>
</dbReference>
<feature type="region of interest" description="Disordered" evidence="1">
    <location>
        <begin position="43"/>
        <end position="83"/>
    </location>
</feature>
<dbReference type="Proteomes" id="UP000017184">
    <property type="component" value="Chromosome"/>
</dbReference>
<evidence type="ECO:0000313" key="3">
    <source>
        <dbReference type="EMBL" id="AGX86479.1"/>
    </source>
</evidence>
<reference evidence="3 4" key="1">
    <citation type="journal article" date="2013" name="Genome Biol.">
        <title>Genomic analysis reveals key aspects of prokaryotic symbiosis in the phototrophic consortium "Chlorochromatium aggregatum".</title>
        <authorList>
            <person name="Liu Z."/>
            <person name="Muller J."/>
            <person name="Li T."/>
            <person name="Alvey R.M."/>
            <person name="Vogl K."/>
            <person name="Frigaard N.U."/>
            <person name="Rockwell N.C."/>
            <person name="Boyd E.S."/>
            <person name="Tomsho L.P."/>
            <person name="Schuster S.C."/>
            <person name="Henke P."/>
            <person name="Rohde M."/>
            <person name="Overmann J."/>
            <person name="Bryant D.A."/>
        </authorList>
    </citation>
    <scope>NUCLEOTIDE SEQUENCE [LARGE SCALE GENOMIC DNA]</scope>
    <source>
        <strain evidence="3">CR</strain>
    </source>
</reference>
<evidence type="ECO:0000256" key="1">
    <source>
        <dbReference type="SAM" id="MobiDB-lite"/>
    </source>
</evidence>
<name>U5N8H5_9BURK</name>
<dbReference type="SUPFAM" id="SSF48452">
    <property type="entry name" value="TPR-like"/>
    <property type="match status" value="1"/>
</dbReference>
<gene>
    <name evidence="3" type="ORF">Cenrod_0356</name>
</gene>
<evidence type="ECO:0008006" key="5">
    <source>
        <dbReference type="Google" id="ProtNLM"/>
    </source>
</evidence>